<dbReference type="AlphaFoldDB" id="A0A3E0GW78"/>
<dbReference type="RefSeq" id="WP_116180933.1">
    <property type="nucleotide sequence ID" value="NZ_CP144376.1"/>
</dbReference>
<dbReference type="Proteomes" id="UP000256269">
    <property type="component" value="Unassembled WGS sequence"/>
</dbReference>
<name>A0A3E0GW78_9PSEU</name>
<evidence type="ECO:0000313" key="2">
    <source>
        <dbReference type="Proteomes" id="UP000256269"/>
    </source>
</evidence>
<comment type="caution">
    <text evidence="1">The sequence shown here is derived from an EMBL/GenBank/DDBJ whole genome shotgun (WGS) entry which is preliminary data.</text>
</comment>
<gene>
    <name evidence="1" type="ORF">BCF44_122141</name>
</gene>
<keyword evidence="2" id="KW-1185">Reference proteome</keyword>
<proteinExistence type="predicted"/>
<dbReference type="EMBL" id="QUNO01000022">
    <property type="protein sequence ID" value="REH31118.1"/>
    <property type="molecule type" value="Genomic_DNA"/>
</dbReference>
<evidence type="ECO:0000313" key="1">
    <source>
        <dbReference type="EMBL" id="REH31118.1"/>
    </source>
</evidence>
<sequence length="189" mass="20315">MTTSSRAAALPIARNVVERVDRRHRSSLCTAPVLNDAGALLDAWCVTAADRGIDMSGGYPGGEWAERLAVVALEMATRQVRQPCPSTPEEATALLDTVVDRLAERGITTRRDVLYVALPRTSSTPAWGAFERCRLAITIDIACGWKLVIDQPTGSPVVELVGRCDESGIDAMLDLATTVNTGAYGNIFR</sequence>
<reference evidence="1 2" key="1">
    <citation type="submission" date="2018-08" db="EMBL/GenBank/DDBJ databases">
        <title>Genomic Encyclopedia of Archaeal and Bacterial Type Strains, Phase II (KMG-II): from individual species to whole genera.</title>
        <authorList>
            <person name="Goeker M."/>
        </authorList>
    </citation>
    <scope>NUCLEOTIDE SEQUENCE [LARGE SCALE GENOMIC DNA]</scope>
    <source>
        <strain evidence="1 2">DSM 45791</strain>
    </source>
</reference>
<accession>A0A3E0GW78</accession>
<organism evidence="1 2">
    <name type="scientific">Kutzneria buriramensis</name>
    <dbReference type="NCBI Taxonomy" id="1045776"/>
    <lineage>
        <taxon>Bacteria</taxon>
        <taxon>Bacillati</taxon>
        <taxon>Actinomycetota</taxon>
        <taxon>Actinomycetes</taxon>
        <taxon>Pseudonocardiales</taxon>
        <taxon>Pseudonocardiaceae</taxon>
        <taxon>Kutzneria</taxon>
    </lineage>
</organism>
<protein>
    <submittedName>
        <fullName evidence="1">Uncharacterized protein</fullName>
    </submittedName>
</protein>
<dbReference type="OrthoDB" id="3696564at2"/>